<evidence type="ECO:0000259" key="4">
    <source>
        <dbReference type="Pfam" id="PF00535"/>
    </source>
</evidence>
<dbReference type="EMBL" id="VTEW01000008">
    <property type="protein sequence ID" value="TYS78553.1"/>
    <property type="molecule type" value="Genomic_DNA"/>
</dbReference>
<proteinExistence type="inferred from homology"/>
<gene>
    <name evidence="5" type="ORF">FZC80_12485</name>
</gene>
<dbReference type="SUPFAM" id="SSF53448">
    <property type="entry name" value="Nucleotide-diphospho-sugar transferases"/>
    <property type="match status" value="1"/>
</dbReference>
<evidence type="ECO:0000313" key="6">
    <source>
        <dbReference type="Proteomes" id="UP000325054"/>
    </source>
</evidence>
<evidence type="ECO:0000313" key="5">
    <source>
        <dbReference type="EMBL" id="TYS78553.1"/>
    </source>
</evidence>
<dbReference type="InterPro" id="IPR029044">
    <property type="entry name" value="Nucleotide-diphossugar_trans"/>
</dbReference>
<dbReference type="RefSeq" id="WP_148991990.1">
    <property type="nucleotide sequence ID" value="NZ_VTEW01000008.1"/>
</dbReference>
<dbReference type="GO" id="GO:0016757">
    <property type="term" value="F:glycosyltransferase activity"/>
    <property type="evidence" value="ECO:0007669"/>
    <property type="project" value="UniProtKB-KW"/>
</dbReference>
<dbReference type="PANTHER" id="PTHR22916">
    <property type="entry name" value="GLYCOSYLTRANSFERASE"/>
    <property type="match status" value="1"/>
</dbReference>
<sequence length="346" mass="39681">MISESPLVSVIVPVYNTEHYIRKCIDSLVNQSYKNLNIIIVNDGTPDKAGEIAEEYSQIDKRVKVIHKKNGGASSARNVGLEMAKGEYICFIDSDDWLNSDAINNLVTKAIEEKSDVVMPDRFNKVLLNGKTREELLFPHYEEVQSVEDFVIDIIVAKGRAWRVSSVLYKTDIIKNNNVKFPVGYTAEDVIFNLEFLSNASKFSVLKEPTLNVNKRVNSVTASYRSDLPEIALFIDAKVENFISLNVVNRDKAVIAKDSLLRRNIIMFITLEMSNKNNKTYAERSKCIYSVLNMTRVNEAFKRKEYIQPYWNSKFKIYYAGFMDCLLRNNFKATSIFFSRICNSFI</sequence>
<evidence type="ECO:0000256" key="3">
    <source>
        <dbReference type="ARBA" id="ARBA00022679"/>
    </source>
</evidence>
<dbReference type="Gene3D" id="3.90.550.10">
    <property type="entry name" value="Spore Coat Polysaccharide Biosynthesis Protein SpsA, Chain A"/>
    <property type="match status" value="1"/>
</dbReference>
<dbReference type="CDD" id="cd00761">
    <property type="entry name" value="Glyco_tranf_GTA_type"/>
    <property type="match status" value="1"/>
</dbReference>
<evidence type="ECO:0000256" key="2">
    <source>
        <dbReference type="ARBA" id="ARBA00022676"/>
    </source>
</evidence>
<comment type="caution">
    <text evidence="5">The sequence shown here is derived from an EMBL/GenBank/DDBJ whole genome shotgun (WGS) entry which is preliminary data.</text>
</comment>
<reference evidence="5 6" key="1">
    <citation type="submission" date="2019-08" db="EMBL/GenBank/DDBJ databases">
        <title>Bacillus genomes from the desert of Cuatro Cienegas, Coahuila.</title>
        <authorList>
            <person name="Olmedo-Alvarez G."/>
        </authorList>
    </citation>
    <scope>NUCLEOTIDE SEQUENCE [LARGE SCALE GENOMIC DNA]</scope>
    <source>
        <strain evidence="5 6">CH451a_14T</strain>
    </source>
</reference>
<evidence type="ECO:0000256" key="1">
    <source>
        <dbReference type="ARBA" id="ARBA00006739"/>
    </source>
</evidence>
<dbReference type="PANTHER" id="PTHR22916:SF51">
    <property type="entry name" value="GLYCOSYLTRANSFERASE EPSH-RELATED"/>
    <property type="match status" value="1"/>
</dbReference>
<dbReference type="OrthoDB" id="396512at2"/>
<keyword evidence="2" id="KW-0328">Glycosyltransferase</keyword>
<feature type="domain" description="Glycosyltransferase 2-like" evidence="4">
    <location>
        <begin position="9"/>
        <end position="135"/>
    </location>
</feature>
<name>A0A5D4TRL0_9BACI</name>
<keyword evidence="3 5" id="KW-0808">Transferase</keyword>
<comment type="similarity">
    <text evidence="1">Belongs to the glycosyltransferase 2 family.</text>
</comment>
<dbReference type="Pfam" id="PF00535">
    <property type="entry name" value="Glycos_transf_2"/>
    <property type="match status" value="1"/>
</dbReference>
<organism evidence="5 6">
    <name type="scientific">Rossellomorea aquimaris</name>
    <dbReference type="NCBI Taxonomy" id="189382"/>
    <lineage>
        <taxon>Bacteria</taxon>
        <taxon>Bacillati</taxon>
        <taxon>Bacillota</taxon>
        <taxon>Bacilli</taxon>
        <taxon>Bacillales</taxon>
        <taxon>Bacillaceae</taxon>
        <taxon>Rossellomorea</taxon>
    </lineage>
</organism>
<accession>A0A5D4TRL0</accession>
<protein>
    <submittedName>
        <fullName evidence="5">Glycosyltransferase</fullName>
    </submittedName>
</protein>
<dbReference type="AlphaFoldDB" id="A0A5D4TRL0"/>
<dbReference type="Proteomes" id="UP000325054">
    <property type="component" value="Unassembled WGS sequence"/>
</dbReference>
<dbReference type="InterPro" id="IPR001173">
    <property type="entry name" value="Glyco_trans_2-like"/>
</dbReference>